<evidence type="ECO:0000256" key="5">
    <source>
        <dbReference type="PROSITE-ProRule" id="PRU00047"/>
    </source>
</evidence>
<feature type="compositionally biased region" description="Polar residues" evidence="6">
    <location>
        <begin position="727"/>
        <end position="736"/>
    </location>
</feature>
<feature type="domain" description="CCHC-type" evidence="7">
    <location>
        <begin position="243"/>
        <end position="258"/>
    </location>
</feature>
<dbReference type="CDD" id="cd09272">
    <property type="entry name" value="RNase_HI_RT_Ty1"/>
    <property type="match status" value="1"/>
</dbReference>
<dbReference type="PANTHER" id="PTHR42648:SF18">
    <property type="entry name" value="RETROTRANSPOSON, UNCLASSIFIED-LIKE PROTEIN"/>
    <property type="match status" value="1"/>
</dbReference>
<keyword evidence="1" id="KW-0645">Protease</keyword>
<dbReference type="Proteomes" id="UP000075243">
    <property type="component" value="Unassembled WGS sequence"/>
</dbReference>
<sequence>MTVPQLTQETNYENWSLQMKALLRSQRLWEVVQKGYEEPEEEEELTVTQLATLEKMQAKDSSALYFLYNAVDELDFEKIGSAANSKEAWETLEVAHRGSSRVRQIRLQTLRGEFENLKMEDREPITEFVSRVQKVTNQLMRSGEPVPENRIVEKILRSLNKDFDYVVCAIEESKDLTTLTVEELAGSLKAHEQRIKKGKEPLDQALQARLEFTGGQSTQKGGSRGRGSRGRGGRAKECRTATCYKCGKIGHIAKYCKNDTSEKNLFSEEGNEEVGVLMLTRSDECETSRGIEDSPDTSIWYLDTGASNHMCGQESLFSDLVKQEAGSVSFGDNSKIAVRGSGTIRHVQKDGRVGEIRNVLYVPKLRTNILSMGQIMEKGNSVLMKDRGLYLRDRNNRLIACEEMKENRMYKLELNILQKKCLKLDHKDEAMIWHYRFGHLNFGGLNELSKKELVHGLPGIKFEKKFCEECVLGKHHRVGFPKSALYRTEEKLGLIHTDLCGPISPSSFSGKKYFISFIDDLSRKTWVYLLQEKSEAFEVFKRFRLMVEKETGRQIKGIRSDRGGEFISSSFMEYCEDHGIRRFLTAPYSPQQNGVAERKNRTIMDMVRSMLKGKNMLEKFWAEAVQCAVYIQNRCPHSKLNGATPQEAWSGRKPSVSHFKVFGSIAYAHVPAQLRTKLDDRSKKYILIGYDERAKAYKLYNPVTSKMLVSRDVQVDEEGEWNWENRSASSDLGTANSDRDRTEIRRTGSSAIRIGSSDNSGGRIHEQIEEEDEAVRPRTRTLHDLYESTNEMHVICLLIGTEEIKFEEAVLDEKWRKAMNEEIVSIEKNGTWELTDLPTETRPIGLKWVYKKKYNADGEVERYKARLVAKGYKQQKGIDYDEVFAPVTRIESIRLLISVAAQNGWTIHQMDVKSAFLNGILEEEIYVEQPLGYMRRGEEEKVLKLKKALYGLKQAPRAWNERIDTYFRNNGYCQCPYEHALYLKKSGRDILLVALYVDDLIFMGNEVGLVRNFKEVMMKEFEMTDLGSMSYFLGLEVEQRRTGIFVSQRRYAEEVLKNASMMECNPVSTPMEPGTKLSKFGEGDRVDANIYRSLIGKLRYLTSTRPDLMLSVGIVSRYMEESRYSHWKAVKRILRYIKGTQSYGLMFTKSDSFQLVGYSDSDWSGDIDDRRSTSGYVFFMGNTAFTWVSKKQPIVTLSTCEAEYIAASWTVQHATWLRNLLKELEISKQDKVVIRIDNKSSIELAKNPISHDRSKHIDIRYHFIREKVKEGVVELEHVESKKQIADIFTKPLPIVLFEDLREQLGMTSGEARNDRHKARNT</sequence>
<dbReference type="Pfam" id="PF07727">
    <property type="entry name" value="RVT_2"/>
    <property type="match status" value="1"/>
</dbReference>
<dbReference type="InterPro" id="IPR057670">
    <property type="entry name" value="SH3_retrovirus"/>
</dbReference>
<dbReference type="InterPro" id="IPR001584">
    <property type="entry name" value="Integrase_cat-core"/>
</dbReference>
<dbReference type="InterPro" id="IPR036875">
    <property type="entry name" value="Znf_CCHC_sf"/>
</dbReference>
<keyword evidence="3" id="KW-0064">Aspartyl protease</keyword>
<dbReference type="GO" id="GO:0006508">
    <property type="term" value="P:proteolysis"/>
    <property type="evidence" value="ECO:0007669"/>
    <property type="project" value="UniProtKB-KW"/>
</dbReference>
<dbReference type="PROSITE" id="PS50158">
    <property type="entry name" value="ZF_CCHC"/>
    <property type="match status" value="1"/>
</dbReference>
<evidence type="ECO:0000259" key="8">
    <source>
        <dbReference type="PROSITE" id="PS50994"/>
    </source>
</evidence>
<dbReference type="Gramene" id="C.cajan_36534.t">
    <property type="protein sequence ID" value="C.cajan_36534.t"/>
    <property type="gene ID" value="C.cajan_36534"/>
</dbReference>
<keyword evidence="5" id="KW-0862">Zinc</keyword>
<dbReference type="InterPro" id="IPR036397">
    <property type="entry name" value="RNaseH_sf"/>
</dbReference>
<keyword evidence="10" id="KW-1185">Reference proteome</keyword>
<evidence type="ECO:0000259" key="7">
    <source>
        <dbReference type="PROSITE" id="PS50158"/>
    </source>
</evidence>
<dbReference type="Pfam" id="PF00665">
    <property type="entry name" value="rve"/>
    <property type="match status" value="1"/>
</dbReference>
<reference evidence="9" key="1">
    <citation type="journal article" date="2012" name="Nat. Biotechnol.">
        <title>Draft genome sequence of pigeonpea (Cajanus cajan), an orphan legume crop of resource-poor farmers.</title>
        <authorList>
            <person name="Varshney R.K."/>
            <person name="Chen W."/>
            <person name="Li Y."/>
            <person name="Bharti A.K."/>
            <person name="Saxena R.K."/>
            <person name="Schlueter J.A."/>
            <person name="Donoghue M.T."/>
            <person name="Azam S."/>
            <person name="Fan G."/>
            <person name="Whaley A.M."/>
            <person name="Farmer A.D."/>
            <person name="Sheridan J."/>
            <person name="Iwata A."/>
            <person name="Tuteja R."/>
            <person name="Penmetsa R.V."/>
            <person name="Wu W."/>
            <person name="Upadhyaya H.D."/>
            <person name="Yang S.P."/>
            <person name="Shah T."/>
            <person name="Saxena K.B."/>
            <person name="Michael T."/>
            <person name="McCombie W.R."/>
            <person name="Yang B."/>
            <person name="Zhang G."/>
            <person name="Yang H."/>
            <person name="Wang J."/>
            <person name="Spillane C."/>
            <person name="Cook D.R."/>
            <person name="May G.D."/>
            <person name="Xu X."/>
            <person name="Jackson S.A."/>
        </authorList>
    </citation>
    <scope>NUCLEOTIDE SEQUENCE [LARGE SCALE GENOMIC DNA]</scope>
</reference>
<gene>
    <name evidence="9" type="ORF">KK1_038994</name>
</gene>
<evidence type="ECO:0000256" key="6">
    <source>
        <dbReference type="SAM" id="MobiDB-lite"/>
    </source>
</evidence>
<dbReference type="Pfam" id="PF22936">
    <property type="entry name" value="Pol_BBD"/>
    <property type="match status" value="1"/>
</dbReference>
<feature type="domain" description="Integrase catalytic" evidence="8">
    <location>
        <begin position="487"/>
        <end position="653"/>
    </location>
</feature>
<dbReference type="Pfam" id="PF25597">
    <property type="entry name" value="SH3_retrovirus"/>
    <property type="match status" value="1"/>
</dbReference>
<evidence type="ECO:0000313" key="9">
    <source>
        <dbReference type="EMBL" id="KYP39674.1"/>
    </source>
</evidence>
<dbReference type="Pfam" id="PF13976">
    <property type="entry name" value="gag_pre-integrs"/>
    <property type="match status" value="1"/>
</dbReference>
<dbReference type="GO" id="GO:0004190">
    <property type="term" value="F:aspartic-type endopeptidase activity"/>
    <property type="evidence" value="ECO:0007669"/>
    <property type="project" value="UniProtKB-KW"/>
</dbReference>
<protein>
    <submittedName>
        <fullName evidence="9">Retrovirus-related Pol polyprotein from transposon TNT 1-94</fullName>
        <ecNumber evidence="9">1.2.1.27</ecNumber>
    </submittedName>
</protein>
<dbReference type="SUPFAM" id="SSF57756">
    <property type="entry name" value="Retrovirus zinc finger-like domains"/>
    <property type="match status" value="1"/>
</dbReference>
<dbReference type="InterPro" id="IPR054722">
    <property type="entry name" value="PolX-like_BBD"/>
</dbReference>
<proteinExistence type="predicted"/>
<keyword evidence="5" id="KW-0863">Zinc-finger</keyword>
<organism evidence="9 10">
    <name type="scientific">Cajanus cajan</name>
    <name type="common">Pigeon pea</name>
    <name type="synonym">Cajanus indicus</name>
    <dbReference type="NCBI Taxonomy" id="3821"/>
    <lineage>
        <taxon>Eukaryota</taxon>
        <taxon>Viridiplantae</taxon>
        <taxon>Streptophyta</taxon>
        <taxon>Embryophyta</taxon>
        <taxon>Tracheophyta</taxon>
        <taxon>Spermatophyta</taxon>
        <taxon>Magnoliopsida</taxon>
        <taxon>eudicotyledons</taxon>
        <taxon>Gunneridae</taxon>
        <taxon>Pentapetalae</taxon>
        <taxon>rosids</taxon>
        <taxon>fabids</taxon>
        <taxon>Fabales</taxon>
        <taxon>Fabaceae</taxon>
        <taxon>Papilionoideae</taxon>
        <taxon>50 kb inversion clade</taxon>
        <taxon>NPAAA clade</taxon>
        <taxon>indigoferoid/millettioid clade</taxon>
        <taxon>Phaseoleae</taxon>
        <taxon>Cajanus</taxon>
    </lineage>
</organism>
<dbReference type="Gene3D" id="4.10.60.10">
    <property type="entry name" value="Zinc finger, CCHC-type"/>
    <property type="match status" value="1"/>
</dbReference>
<dbReference type="SUPFAM" id="SSF56672">
    <property type="entry name" value="DNA/RNA polymerases"/>
    <property type="match status" value="1"/>
</dbReference>
<evidence type="ECO:0000256" key="4">
    <source>
        <dbReference type="ARBA" id="ARBA00022801"/>
    </source>
</evidence>
<dbReference type="Pfam" id="PF00098">
    <property type="entry name" value="zf-CCHC"/>
    <property type="match status" value="1"/>
</dbReference>
<evidence type="ECO:0000256" key="1">
    <source>
        <dbReference type="ARBA" id="ARBA00022670"/>
    </source>
</evidence>
<dbReference type="SMART" id="SM00343">
    <property type="entry name" value="ZnF_C2HC"/>
    <property type="match status" value="1"/>
</dbReference>
<evidence type="ECO:0000256" key="2">
    <source>
        <dbReference type="ARBA" id="ARBA00022723"/>
    </source>
</evidence>
<evidence type="ECO:0000256" key="3">
    <source>
        <dbReference type="ARBA" id="ARBA00022750"/>
    </source>
</evidence>
<feature type="compositionally biased region" description="Basic and acidic residues" evidence="6">
    <location>
        <begin position="737"/>
        <end position="746"/>
    </location>
</feature>
<dbReference type="PANTHER" id="PTHR42648">
    <property type="entry name" value="TRANSPOSASE, PUTATIVE-RELATED"/>
    <property type="match status" value="1"/>
</dbReference>
<dbReference type="GO" id="GO:0004491">
    <property type="term" value="F:methylmalonate-semialdehyde dehydrogenase (acylating, NAD) activity"/>
    <property type="evidence" value="ECO:0007669"/>
    <property type="project" value="UniProtKB-EC"/>
</dbReference>
<accession>A0A151RAK8</accession>
<keyword evidence="4" id="KW-0378">Hydrolase</keyword>
<dbReference type="Pfam" id="PF14223">
    <property type="entry name" value="Retrotran_gag_2"/>
    <property type="match status" value="1"/>
</dbReference>
<dbReference type="InterPro" id="IPR039537">
    <property type="entry name" value="Retrotran_Ty1/copia-like"/>
</dbReference>
<name>A0A151RAK8_CAJCA</name>
<feature type="region of interest" description="Disordered" evidence="6">
    <location>
        <begin position="212"/>
        <end position="234"/>
    </location>
</feature>
<keyword evidence="9" id="KW-0560">Oxidoreductase</keyword>
<evidence type="ECO:0000313" key="10">
    <source>
        <dbReference type="Proteomes" id="UP000075243"/>
    </source>
</evidence>
<dbReference type="InterPro" id="IPR001878">
    <property type="entry name" value="Znf_CCHC"/>
</dbReference>
<dbReference type="GO" id="GO:0008270">
    <property type="term" value="F:zinc ion binding"/>
    <property type="evidence" value="ECO:0007669"/>
    <property type="project" value="UniProtKB-KW"/>
</dbReference>
<dbReference type="InterPro" id="IPR013103">
    <property type="entry name" value="RVT_2"/>
</dbReference>
<feature type="region of interest" description="Disordered" evidence="6">
    <location>
        <begin position="727"/>
        <end position="747"/>
    </location>
</feature>
<dbReference type="GO" id="GO:0015074">
    <property type="term" value="P:DNA integration"/>
    <property type="evidence" value="ECO:0007669"/>
    <property type="project" value="InterPro"/>
</dbReference>
<dbReference type="PROSITE" id="PS50994">
    <property type="entry name" value="INTEGRASE"/>
    <property type="match status" value="1"/>
</dbReference>
<dbReference type="EMBL" id="KQ483889">
    <property type="protein sequence ID" value="KYP39674.1"/>
    <property type="molecule type" value="Genomic_DNA"/>
</dbReference>
<dbReference type="GO" id="GO:0003676">
    <property type="term" value="F:nucleic acid binding"/>
    <property type="evidence" value="ECO:0007669"/>
    <property type="project" value="InterPro"/>
</dbReference>
<dbReference type="EC" id="1.2.1.27" evidence="9"/>
<keyword evidence="2" id="KW-0479">Metal-binding</keyword>
<dbReference type="InterPro" id="IPR025724">
    <property type="entry name" value="GAG-pre-integrase_dom"/>
</dbReference>
<dbReference type="SUPFAM" id="SSF53098">
    <property type="entry name" value="Ribonuclease H-like"/>
    <property type="match status" value="1"/>
</dbReference>
<dbReference type="InterPro" id="IPR012337">
    <property type="entry name" value="RNaseH-like_sf"/>
</dbReference>
<dbReference type="InterPro" id="IPR043502">
    <property type="entry name" value="DNA/RNA_pol_sf"/>
</dbReference>
<dbReference type="Gene3D" id="3.30.420.10">
    <property type="entry name" value="Ribonuclease H-like superfamily/Ribonuclease H"/>
    <property type="match status" value="1"/>
</dbReference>